<organism evidence="4 5">
    <name type="scientific">Cinchona calisaya</name>
    <dbReference type="NCBI Taxonomy" id="153742"/>
    <lineage>
        <taxon>Eukaryota</taxon>
        <taxon>Viridiplantae</taxon>
        <taxon>Streptophyta</taxon>
        <taxon>Embryophyta</taxon>
        <taxon>Tracheophyta</taxon>
        <taxon>Spermatophyta</taxon>
        <taxon>Magnoliopsida</taxon>
        <taxon>eudicotyledons</taxon>
        <taxon>Gunneridae</taxon>
        <taxon>Pentapetalae</taxon>
        <taxon>asterids</taxon>
        <taxon>lamiids</taxon>
        <taxon>Gentianales</taxon>
        <taxon>Rubiaceae</taxon>
        <taxon>Cinchonoideae</taxon>
        <taxon>Cinchoneae</taxon>
        <taxon>Cinchona</taxon>
    </lineage>
</organism>
<dbReference type="PANTHER" id="PTHR10695">
    <property type="entry name" value="DEPHOSPHO-COA KINASE-RELATED"/>
    <property type="match status" value="1"/>
</dbReference>
<evidence type="ECO:0000256" key="3">
    <source>
        <dbReference type="ARBA" id="ARBA00022840"/>
    </source>
</evidence>
<gene>
    <name evidence="4" type="ORF">ACH5RR_007704</name>
</gene>
<proteinExistence type="predicted"/>
<dbReference type="Proteomes" id="UP001630127">
    <property type="component" value="Unassembled WGS sequence"/>
</dbReference>
<keyword evidence="2" id="KW-0547">Nucleotide-binding</keyword>
<protein>
    <recommendedName>
        <fullName evidence="6">Dephospho-CoA kinase</fullName>
    </recommendedName>
</protein>
<evidence type="ECO:0008006" key="6">
    <source>
        <dbReference type="Google" id="ProtNLM"/>
    </source>
</evidence>
<dbReference type="EMBL" id="JBJUIK010000004">
    <property type="protein sequence ID" value="KAL3528382.1"/>
    <property type="molecule type" value="Genomic_DNA"/>
</dbReference>
<dbReference type="PANTHER" id="PTHR10695:SF46">
    <property type="entry name" value="BIFUNCTIONAL COENZYME A SYNTHASE-RELATED"/>
    <property type="match status" value="1"/>
</dbReference>
<dbReference type="InterPro" id="IPR027417">
    <property type="entry name" value="P-loop_NTPase"/>
</dbReference>
<keyword evidence="3" id="KW-0067">ATP-binding</keyword>
<evidence type="ECO:0000313" key="5">
    <source>
        <dbReference type="Proteomes" id="UP001630127"/>
    </source>
</evidence>
<comment type="caution">
    <text evidence="4">The sequence shown here is derived from an EMBL/GenBank/DDBJ whole genome shotgun (WGS) entry which is preliminary data.</text>
</comment>
<evidence type="ECO:0000256" key="2">
    <source>
        <dbReference type="ARBA" id="ARBA00022741"/>
    </source>
</evidence>
<dbReference type="GO" id="GO:0005524">
    <property type="term" value="F:ATP binding"/>
    <property type="evidence" value="ECO:0007669"/>
    <property type="project" value="UniProtKB-KW"/>
</dbReference>
<keyword evidence="5" id="KW-1185">Reference proteome</keyword>
<name>A0ABD3AC47_9GENT</name>
<dbReference type="Gene3D" id="3.40.50.300">
    <property type="entry name" value="P-loop containing nucleotide triphosphate hydrolases"/>
    <property type="match status" value="1"/>
</dbReference>
<reference evidence="4 5" key="1">
    <citation type="submission" date="2024-11" db="EMBL/GenBank/DDBJ databases">
        <title>A near-complete genome assembly of Cinchona calisaya.</title>
        <authorList>
            <person name="Lian D.C."/>
            <person name="Zhao X.W."/>
            <person name="Wei L."/>
        </authorList>
    </citation>
    <scope>NUCLEOTIDE SEQUENCE [LARGE SCALE GENOMIC DNA]</scope>
    <source>
        <tissue evidence="4">Nenye</tissue>
    </source>
</reference>
<comment type="pathway">
    <text evidence="1">Cofactor biosynthesis; coenzyme A biosynthesis.</text>
</comment>
<dbReference type="InterPro" id="IPR001977">
    <property type="entry name" value="Depp_CoAkinase"/>
</dbReference>
<evidence type="ECO:0000256" key="1">
    <source>
        <dbReference type="ARBA" id="ARBA00004724"/>
    </source>
</evidence>
<dbReference type="AlphaFoldDB" id="A0ABD3AC47"/>
<evidence type="ECO:0000313" key="4">
    <source>
        <dbReference type="EMBL" id="KAL3528382.1"/>
    </source>
</evidence>
<dbReference type="SUPFAM" id="SSF52540">
    <property type="entry name" value="P-loop containing nucleoside triphosphate hydrolases"/>
    <property type="match status" value="1"/>
</dbReference>
<accession>A0ABD3AC47</accession>
<dbReference type="PROSITE" id="PS51219">
    <property type="entry name" value="DPCK"/>
    <property type="match status" value="1"/>
</dbReference>
<dbReference type="Pfam" id="PF01121">
    <property type="entry name" value="CoaE"/>
    <property type="match status" value="1"/>
</dbReference>
<sequence>MDKWTKPVIVIWVDLETQNHRLMARDGTTEEDAKSRINAQMSLDLKRAKADIMLDNTGSLADLNENFQKVLVQVTMPLTWTEFARSRQGAIVALISIFVGFVICRKSL</sequence>
<dbReference type="CDD" id="cd02022">
    <property type="entry name" value="DPCK"/>
    <property type="match status" value="1"/>
</dbReference>